<dbReference type="InterPro" id="IPR001638">
    <property type="entry name" value="Solute-binding_3/MltF_N"/>
</dbReference>
<accession>A0ABW5W459</accession>
<organism evidence="5 6">
    <name type="scientific">Prauserella oleivorans</name>
    <dbReference type="NCBI Taxonomy" id="1478153"/>
    <lineage>
        <taxon>Bacteria</taxon>
        <taxon>Bacillati</taxon>
        <taxon>Actinomycetota</taxon>
        <taxon>Actinomycetes</taxon>
        <taxon>Pseudonocardiales</taxon>
        <taxon>Pseudonocardiaceae</taxon>
        <taxon>Prauserella</taxon>
    </lineage>
</organism>
<evidence type="ECO:0000313" key="6">
    <source>
        <dbReference type="Proteomes" id="UP001597478"/>
    </source>
</evidence>
<keyword evidence="6" id="KW-1185">Reference proteome</keyword>
<feature type="signal peptide" evidence="3">
    <location>
        <begin position="1"/>
        <end position="31"/>
    </location>
</feature>
<evidence type="ECO:0000256" key="2">
    <source>
        <dbReference type="ARBA" id="ARBA00022729"/>
    </source>
</evidence>
<name>A0ABW5W459_9PSEU</name>
<evidence type="ECO:0000259" key="4">
    <source>
        <dbReference type="SMART" id="SM00062"/>
    </source>
</evidence>
<dbReference type="PROSITE" id="PS51257">
    <property type="entry name" value="PROKAR_LIPOPROTEIN"/>
    <property type="match status" value="1"/>
</dbReference>
<gene>
    <name evidence="5" type="ORF">ACFS2C_02500</name>
</gene>
<comment type="similarity">
    <text evidence="1">Belongs to the phosphate/phosphite/phosphonate binding protein family.</text>
</comment>
<proteinExistence type="inferred from homology"/>
<dbReference type="Proteomes" id="UP001597478">
    <property type="component" value="Unassembled WGS sequence"/>
</dbReference>
<dbReference type="Gene3D" id="3.40.190.10">
    <property type="entry name" value="Periplasmic binding protein-like II"/>
    <property type="match status" value="2"/>
</dbReference>
<evidence type="ECO:0000313" key="5">
    <source>
        <dbReference type="EMBL" id="MFD2798259.1"/>
    </source>
</evidence>
<dbReference type="PANTHER" id="PTHR35841:SF1">
    <property type="entry name" value="PHOSPHONATES-BINDING PERIPLASMIC PROTEIN"/>
    <property type="match status" value="1"/>
</dbReference>
<dbReference type="NCBIfam" id="TIGR01098">
    <property type="entry name" value="3A0109s03R"/>
    <property type="match status" value="1"/>
</dbReference>
<evidence type="ECO:0000256" key="1">
    <source>
        <dbReference type="ARBA" id="ARBA00007162"/>
    </source>
</evidence>
<dbReference type="EMBL" id="JBHUOF010000003">
    <property type="protein sequence ID" value="MFD2798259.1"/>
    <property type="molecule type" value="Genomic_DNA"/>
</dbReference>
<dbReference type="SMART" id="SM00062">
    <property type="entry name" value="PBPb"/>
    <property type="match status" value="1"/>
</dbReference>
<dbReference type="PANTHER" id="PTHR35841">
    <property type="entry name" value="PHOSPHONATES-BINDING PERIPLASMIC PROTEIN"/>
    <property type="match status" value="1"/>
</dbReference>
<evidence type="ECO:0000256" key="3">
    <source>
        <dbReference type="SAM" id="SignalP"/>
    </source>
</evidence>
<sequence>MKFTHRWRRAAATTCSVLALLALGACGTSSSEDGSGGPLKMGLPPGEANPEFQEQFTPLRDLISKAAGRPVETTLTSDYLAIVEAMRSELIDIAAFSPFPTPLAQSVAGVKPLVVAKGAPYSSVLVCRTDRGIDSIDDLRGRTVAFVDPGSTSGNYIPKLLLKRAGINPETDIEATYAGGHDTAQLAVKQGSADCAADARTSYEEMVEKGVIDGDQQKIITESEPIPVSLVIIARKGLDPEVERAVVDELVNGDNGKALEVIHAKSFAKATDADFTLFREAARELGVDLEELSRQ</sequence>
<dbReference type="InterPro" id="IPR005770">
    <property type="entry name" value="PhnD"/>
</dbReference>
<protein>
    <submittedName>
        <fullName evidence="5">Phosphate/phosphite/phosphonate ABC transporter substrate-binding protein</fullName>
    </submittedName>
</protein>
<dbReference type="RefSeq" id="WP_377383676.1">
    <property type="nucleotide sequence ID" value="NZ_JBHSAN010000001.1"/>
</dbReference>
<comment type="caution">
    <text evidence="5">The sequence shown here is derived from an EMBL/GenBank/DDBJ whole genome shotgun (WGS) entry which is preliminary data.</text>
</comment>
<dbReference type="Pfam" id="PF12974">
    <property type="entry name" value="Phosphonate-bd"/>
    <property type="match status" value="1"/>
</dbReference>
<dbReference type="SUPFAM" id="SSF53850">
    <property type="entry name" value="Periplasmic binding protein-like II"/>
    <property type="match status" value="1"/>
</dbReference>
<feature type="chain" id="PRO_5046166041" evidence="3">
    <location>
        <begin position="32"/>
        <end position="295"/>
    </location>
</feature>
<feature type="domain" description="Solute-binding protein family 3/N-terminal" evidence="4">
    <location>
        <begin position="38"/>
        <end position="270"/>
    </location>
</feature>
<dbReference type="CDD" id="cd01071">
    <property type="entry name" value="PBP2_PhnD_like"/>
    <property type="match status" value="1"/>
</dbReference>
<keyword evidence="2 3" id="KW-0732">Signal</keyword>
<reference evidence="6" key="1">
    <citation type="journal article" date="2019" name="Int. J. Syst. Evol. Microbiol.">
        <title>The Global Catalogue of Microorganisms (GCM) 10K type strain sequencing project: providing services to taxonomists for standard genome sequencing and annotation.</title>
        <authorList>
            <consortium name="The Broad Institute Genomics Platform"/>
            <consortium name="The Broad Institute Genome Sequencing Center for Infectious Disease"/>
            <person name="Wu L."/>
            <person name="Ma J."/>
        </authorList>
    </citation>
    <scope>NUCLEOTIDE SEQUENCE [LARGE SCALE GENOMIC DNA]</scope>
    <source>
        <strain evidence="6">IBRC-M 10906</strain>
    </source>
</reference>